<dbReference type="GeneTree" id="ENSGT01010000228892"/>
<keyword evidence="17" id="KW-1185">Reference proteome</keyword>
<evidence type="ECO:0000313" key="16">
    <source>
        <dbReference type="Ensembl" id="ENSRFEP00010013929.1"/>
    </source>
</evidence>
<dbReference type="InterPro" id="IPR024077">
    <property type="entry name" value="Neurolysin/TOP_dom2"/>
</dbReference>
<evidence type="ECO:0000256" key="10">
    <source>
        <dbReference type="ARBA" id="ARBA00039079"/>
    </source>
</evidence>
<evidence type="ECO:0000256" key="3">
    <source>
        <dbReference type="ARBA" id="ARBA00022553"/>
    </source>
</evidence>
<evidence type="ECO:0000256" key="12">
    <source>
        <dbReference type="ARBA" id="ARBA00045978"/>
    </source>
</evidence>
<dbReference type="PANTHER" id="PTHR11804">
    <property type="entry name" value="PROTEASE M3 THIMET OLIGOPEPTIDASE-RELATED"/>
    <property type="match status" value="1"/>
</dbReference>
<keyword evidence="14" id="KW-0732">Signal</keyword>
<dbReference type="Proteomes" id="UP000472240">
    <property type="component" value="Chromosome 6"/>
</dbReference>
<keyword evidence="3" id="KW-0597">Phosphoprotein</keyword>
<dbReference type="InterPro" id="IPR001567">
    <property type="entry name" value="Pept_M3A_M3B_dom"/>
</dbReference>
<comment type="cofactor">
    <cofactor evidence="13">
        <name>Zn(2+)</name>
        <dbReference type="ChEBI" id="CHEBI:29105"/>
    </cofactor>
    <text evidence="13">Binds 1 zinc ion.</text>
</comment>
<reference evidence="16 17" key="1">
    <citation type="journal article" date="2015" name="Annu Rev Anim Biosci">
        <title>The Genome 10K Project: a way forward.</title>
        <authorList>
            <person name="Koepfli K.P."/>
            <person name="Paten B."/>
            <person name="O'Brien S.J."/>
            <person name="Koepfli K.P."/>
            <person name="Paten B."/>
            <person name="Antunes A."/>
            <person name="Belov K."/>
            <person name="Bustamante C."/>
            <person name="Castoe T.A."/>
            <person name="Clawson H."/>
            <person name="Crawford A.J."/>
            <person name="Diekhans M."/>
            <person name="Distel D."/>
            <person name="Durbin R."/>
            <person name="Earl D."/>
            <person name="Fujita M.K."/>
            <person name="Gamble T."/>
            <person name="Georges A."/>
            <person name="Gemmell N."/>
            <person name="Gilbert M.T."/>
            <person name="Graves J.M."/>
            <person name="Green R.E."/>
            <person name="Hickey G."/>
            <person name="Jarvis E.D."/>
            <person name="Johnson W."/>
            <person name="Komissarov A."/>
            <person name="Korf I."/>
            <person name="Kuhn R."/>
            <person name="Larkin D.M."/>
            <person name="Lewin H."/>
            <person name="Lopez J.V."/>
            <person name="Ma J."/>
            <person name="Marques-Bonet T."/>
            <person name="Miller W."/>
            <person name="Murphy R."/>
            <person name="Pevzner P."/>
            <person name="Shapiro B."/>
            <person name="Steiner C."/>
            <person name="Tamazian G."/>
            <person name="Venkatesh B."/>
            <person name="Wang J."/>
            <person name="Wayne R."/>
            <person name="Wiley E."/>
            <person name="Yang H."/>
            <person name="Zhang G."/>
            <person name="Haussler D."/>
            <person name="Ryder O."/>
            <person name="O'Brien S.J."/>
        </authorList>
    </citation>
    <scope>NUCLEOTIDE SEQUENCE</scope>
</reference>
<dbReference type="GO" id="GO:0004222">
    <property type="term" value="F:metalloendopeptidase activity"/>
    <property type="evidence" value="ECO:0007669"/>
    <property type="project" value="InterPro"/>
</dbReference>
<dbReference type="InParanoid" id="A0A671EKQ2"/>
<dbReference type="GO" id="GO:0005758">
    <property type="term" value="C:mitochondrial intermembrane space"/>
    <property type="evidence" value="ECO:0007669"/>
    <property type="project" value="TreeGrafter"/>
</dbReference>
<feature type="signal peptide" evidence="14">
    <location>
        <begin position="1"/>
        <end position="18"/>
    </location>
</feature>
<dbReference type="OMA" id="CHLAGNY"/>
<keyword evidence="4 13" id="KW-0645">Protease</keyword>
<comment type="function">
    <text evidence="12">Involved in the metabolism of neuropeptides under 20 amino acid residues long. Involved in cytoplasmic peptide degradation. Able to degrade the amyloid-beta precursor protein and generate amyloidogenic fragments. Also acts as a regulator of cannabinoid signaling pathway by mediating degradation of hemopressin, an antagonist peptide of the cannabinoid receptor CNR1.</text>
</comment>
<evidence type="ECO:0000256" key="14">
    <source>
        <dbReference type="SAM" id="SignalP"/>
    </source>
</evidence>
<keyword evidence="6 13" id="KW-0378">Hydrolase</keyword>
<proteinExistence type="inferred from homology"/>
<reference evidence="16" key="4">
    <citation type="submission" date="2025-08" db="UniProtKB">
        <authorList>
            <consortium name="Ensembl"/>
        </authorList>
    </citation>
    <scope>IDENTIFICATION</scope>
</reference>
<dbReference type="SUPFAM" id="SSF55486">
    <property type="entry name" value="Metalloproteases ('zincins'), catalytic domain"/>
    <property type="match status" value="1"/>
</dbReference>
<name>A0A671EKQ2_RHIFE</name>
<evidence type="ECO:0000256" key="5">
    <source>
        <dbReference type="ARBA" id="ARBA00022723"/>
    </source>
</evidence>
<feature type="chain" id="PRO_5025483178" description="Thimet oligopeptidase" evidence="14">
    <location>
        <begin position="19"/>
        <end position="114"/>
    </location>
</feature>
<evidence type="ECO:0000256" key="1">
    <source>
        <dbReference type="ARBA" id="ARBA00006040"/>
    </source>
</evidence>
<dbReference type="AlphaFoldDB" id="A0A671EKQ2"/>
<comment type="catalytic activity">
    <reaction evidence="9">
        <text>Preferential cleavage of bonds with hydrophobic residues at P1, P2 and P3' and a small residue at P1' in substrates of 5 to 15 residues.</text>
        <dbReference type="EC" id="3.4.24.15"/>
    </reaction>
</comment>
<dbReference type="InterPro" id="IPR045090">
    <property type="entry name" value="Pept_M3A_M3B"/>
</dbReference>
<evidence type="ECO:0000259" key="15">
    <source>
        <dbReference type="Pfam" id="PF01432"/>
    </source>
</evidence>
<evidence type="ECO:0000256" key="7">
    <source>
        <dbReference type="ARBA" id="ARBA00022833"/>
    </source>
</evidence>
<comment type="similarity">
    <text evidence="1 13">Belongs to the peptidase M3 family.</text>
</comment>
<evidence type="ECO:0000256" key="8">
    <source>
        <dbReference type="ARBA" id="ARBA00023049"/>
    </source>
</evidence>
<comment type="subunit">
    <text evidence="2">Monomer.</text>
</comment>
<dbReference type="Gene3D" id="1.10.1370.10">
    <property type="entry name" value="Neurolysin, domain 3"/>
    <property type="match status" value="1"/>
</dbReference>
<dbReference type="EC" id="3.4.24.15" evidence="10"/>
<dbReference type="GO" id="GO:0006508">
    <property type="term" value="P:proteolysis"/>
    <property type="evidence" value="ECO:0007669"/>
    <property type="project" value="UniProtKB-KW"/>
</dbReference>
<reference evidence="16" key="5">
    <citation type="submission" date="2025-09" db="UniProtKB">
        <authorList>
            <consortium name="Ensembl"/>
        </authorList>
    </citation>
    <scope>IDENTIFICATION</scope>
</reference>
<dbReference type="GO" id="GO:0046872">
    <property type="term" value="F:metal ion binding"/>
    <property type="evidence" value="ECO:0007669"/>
    <property type="project" value="UniProtKB-UniRule"/>
</dbReference>
<keyword evidence="5 13" id="KW-0479">Metal-binding</keyword>
<accession>A0A671EKQ2</accession>
<reference evidence="16 17" key="2">
    <citation type="journal article" date="2018" name="Annu Rev Anim Biosci">
        <title>Bat Biology, Genomes, and the Bat1K Project: To Generate Chromosome-Level Genomes for All Living Bat Species.</title>
        <authorList>
            <person name="Teeling E.C."/>
            <person name="Vernes S.C."/>
            <person name="Davalos L.M."/>
            <person name="Ray D.A."/>
            <person name="Gilbert M.T.P."/>
            <person name="Myers E."/>
        </authorList>
    </citation>
    <scope>NUCLEOTIDE SEQUENCE</scope>
</reference>
<reference evidence="17" key="3">
    <citation type="submission" date="2018-12" db="EMBL/GenBank/DDBJ databases">
        <title>G10K-VGP greater horseshoe bat female genome, primary haplotype.</title>
        <authorList>
            <person name="Teeling E."/>
            <person name="Myers G."/>
            <person name="Vernes S."/>
            <person name="Pippel M."/>
            <person name="Winkler S."/>
            <person name="Fedrigo O."/>
            <person name="Rhie A."/>
            <person name="Koren S."/>
            <person name="Phillippy A."/>
            <person name="Lewin H."/>
            <person name="Damas J."/>
            <person name="Howe K."/>
            <person name="Mountcastle J."/>
            <person name="Jarvis E.D."/>
        </authorList>
    </citation>
    <scope>NUCLEOTIDE SEQUENCE [LARGE SCALE GENOMIC DNA]</scope>
</reference>
<keyword evidence="8 13" id="KW-0482">Metalloprotease</keyword>
<feature type="domain" description="Peptidase M3A/M3B catalytic" evidence="15">
    <location>
        <begin position="11"/>
        <end position="101"/>
    </location>
</feature>
<dbReference type="PANTHER" id="PTHR11804:SF50">
    <property type="entry name" value="THIMET OLIGOPEPTIDASE"/>
    <property type="match status" value="1"/>
</dbReference>
<evidence type="ECO:0000313" key="17">
    <source>
        <dbReference type="Proteomes" id="UP000472240"/>
    </source>
</evidence>
<dbReference type="GO" id="GO:0006518">
    <property type="term" value="P:peptide metabolic process"/>
    <property type="evidence" value="ECO:0007669"/>
    <property type="project" value="TreeGrafter"/>
</dbReference>
<evidence type="ECO:0000256" key="4">
    <source>
        <dbReference type="ARBA" id="ARBA00022670"/>
    </source>
</evidence>
<dbReference type="Pfam" id="PF01432">
    <property type="entry name" value="Peptidase_M3"/>
    <property type="match status" value="1"/>
</dbReference>
<sequence>CPSSALGWSLILAVPAMPGINMPATFCHLAGNYDTQYDGYLWSEVFSLDTLHMRFKQEGVLSGKVGEHDRRCILRLGGSQGTSVRLKLFLGCDPKQDTLLSKGLQVEGSEPLGG</sequence>
<evidence type="ECO:0000256" key="2">
    <source>
        <dbReference type="ARBA" id="ARBA00011245"/>
    </source>
</evidence>
<evidence type="ECO:0000256" key="9">
    <source>
        <dbReference type="ARBA" id="ARBA00036235"/>
    </source>
</evidence>
<keyword evidence="7 13" id="KW-0862">Zinc</keyword>
<protein>
    <recommendedName>
        <fullName evidence="11">Thimet oligopeptidase</fullName>
        <ecNumber evidence="10">3.4.24.15</ecNumber>
    </recommendedName>
</protein>
<evidence type="ECO:0000256" key="13">
    <source>
        <dbReference type="RuleBase" id="RU003435"/>
    </source>
</evidence>
<dbReference type="Ensembl" id="ENSRFET00010015234.1">
    <property type="protein sequence ID" value="ENSRFEP00010013929.1"/>
    <property type="gene ID" value="ENSRFEG00010009445.1"/>
</dbReference>
<evidence type="ECO:0000256" key="6">
    <source>
        <dbReference type="ARBA" id="ARBA00022801"/>
    </source>
</evidence>
<organism evidence="16 17">
    <name type="scientific">Rhinolophus ferrumequinum</name>
    <name type="common">Greater horseshoe bat</name>
    <dbReference type="NCBI Taxonomy" id="59479"/>
    <lineage>
        <taxon>Eukaryota</taxon>
        <taxon>Metazoa</taxon>
        <taxon>Chordata</taxon>
        <taxon>Craniata</taxon>
        <taxon>Vertebrata</taxon>
        <taxon>Euteleostomi</taxon>
        <taxon>Mammalia</taxon>
        <taxon>Eutheria</taxon>
        <taxon>Laurasiatheria</taxon>
        <taxon>Chiroptera</taxon>
        <taxon>Yinpterochiroptera</taxon>
        <taxon>Rhinolophoidea</taxon>
        <taxon>Rhinolophidae</taxon>
        <taxon>Rhinolophinae</taxon>
        <taxon>Rhinolophus</taxon>
    </lineage>
</organism>
<evidence type="ECO:0000256" key="11">
    <source>
        <dbReference type="ARBA" id="ARBA00039633"/>
    </source>
</evidence>